<proteinExistence type="predicted"/>
<dbReference type="EMBL" id="JARYMX010000003">
    <property type="protein sequence ID" value="KAJ9555946.1"/>
    <property type="molecule type" value="Genomic_DNA"/>
</dbReference>
<accession>A0AA38TL21</accession>
<dbReference type="Proteomes" id="UP001172457">
    <property type="component" value="Chromosome 3"/>
</dbReference>
<sequence>MTATRDAKAHDSGQGDSNFNRKEWSMRYFLVVEDEYCQNHVDHFGCREFAFLTMMTTTDTKHEILVKRIQQIRGVDYDEVFSPLRRQLLSGLCWV</sequence>
<gene>
    <name evidence="1" type="ORF">OSB04_010560</name>
</gene>
<reference evidence="1" key="1">
    <citation type="submission" date="2023-03" db="EMBL/GenBank/DDBJ databases">
        <title>Chromosome-scale reference genome and RAD-based genetic map of yellow starthistle (Centaurea solstitialis) reveal putative structural variation and QTLs associated with invader traits.</title>
        <authorList>
            <person name="Reatini B."/>
            <person name="Cang F.A."/>
            <person name="Jiang Q."/>
            <person name="Mckibben M.T.W."/>
            <person name="Barker M.S."/>
            <person name="Rieseberg L.H."/>
            <person name="Dlugosch K.M."/>
        </authorList>
    </citation>
    <scope>NUCLEOTIDE SEQUENCE</scope>
    <source>
        <strain evidence="1">CAN-66</strain>
        <tissue evidence="1">Leaf</tissue>
    </source>
</reference>
<organism evidence="1 2">
    <name type="scientific">Centaurea solstitialis</name>
    <name type="common">yellow star-thistle</name>
    <dbReference type="NCBI Taxonomy" id="347529"/>
    <lineage>
        <taxon>Eukaryota</taxon>
        <taxon>Viridiplantae</taxon>
        <taxon>Streptophyta</taxon>
        <taxon>Embryophyta</taxon>
        <taxon>Tracheophyta</taxon>
        <taxon>Spermatophyta</taxon>
        <taxon>Magnoliopsida</taxon>
        <taxon>eudicotyledons</taxon>
        <taxon>Gunneridae</taxon>
        <taxon>Pentapetalae</taxon>
        <taxon>asterids</taxon>
        <taxon>campanulids</taxon>
        <taxon>Asterales</taxon>
        <taxon>Asteraceae</taxon>
        <taxon>Carduoideae</taxon>
        <taxon>Cardueae</taxon>
        <taxon>Centaureinae</taxon>
        <taxon>Centaurea</taxon>
    </lineage>
</organism>
<evidence type="ECO:0000313" key="2">
    <source>
        <dbReference type="Proteomes" id="UP001172457"/>
    </source>
</evidence>
<comment type="caution">
    <text evidence="1">The sequence shown here is derived from an EMBL/GenBank/DDBJ whole genome shotgun (WGS) entry which is preliminary data.</text>
</comment>
<dbReference type="AlphaFoldDB" id="A0AA38TL21"/>
<keyword evidence="2" id="KW-1185">Reference proteome</keyword>
<name>A0AA38TL21_9ASTR</name>
<evidence type="ECO:0000313" key="1">
    <source>
        <dbReference type="EMBL" id="KAJ9555946.1"/>
    </source>
</evidence>
<protein>
    <submittedName>
        <fullName evidence="1">Uncharacterized protein</fullName>
    </submittedName>
</protein>